<keyword evidence="1" id="KW-0548">Nucleotidyltransferase</keyword>
<evidence type="ECO:0000313" key="3">
    <source>
        <dbReference type="EMBL" id="CAG8489065.1"/>
    </source>
</evidence>
<dbReference type="Proteomes" id="UP000789375">
    <property type="component" value="Unassembled WGS sequence"/>
</dbReference>
<dbReference type="Pfam" id="PF05183">
    <property type="entry name" value="RdRP"/>
    <property type="match status" value="1"/>
</dbReference>
<organism evidence="3 4">
    <name type="scientific">Funneliformis mosseae</name>
    <name type="common">Endomycorrhizal fungus</name>
    <name type="synonym">Glomus mosseae</name>
    <dbReference type="NCBI Taxonomy" id="27381"/>
    <lineage>
        <taxon>Eukaryota</taxon>
        <taxon>Fungi</taxon>
        <taxon>Fungi incertae sedis</taxon>
        <taxon>Mucoromycota</taxon>
        <taxon>Glomeromycotina</taxon>
        <taxon>Glomeromycetes</taxon>
        <taxon>Glomerales</taxon>
        <taxon>Glomeraceae</taxon>
        <taxon>Funneliformis</taxon>
    </lineage>
</organism>
<feature type="domain" description="RDRP core" evidence="2">
    <location>
        <begin position="16"/>
        <end position="87"/>
    </location>
</feature>
<dbReference type="EC" id="2.7.7.48" evidence="1"/>
<accession>A0A9N8WH91</accession>
<keyword evidence="4" id="KW-1185">Reference proteome</keyword>
<keyword evidence="1" id="KW-0694">RNA-binding</keyword>
<dbReference type="GO" id="GO:0003723">
    <property type="term" value="F:RNA binding"/>
    <property type="evidence" value="ECO:0007669"/>
    <property type="project" value="UniProtKB-KW"/>
</dbReference>
<comment type="catalytic activity">
    <reaction evidence="1">
        <text>RNA(n) + a ribonucleoside 5'-triphosphate = RNA(n+1) + diphosphate</text>
        <dbReference type="Rhea" id="RHEA:21248"/>
        <dbReference type="Rhea" id="RHEA-COMP:14527"/>
        <dbReference type="Rhea" id="RHEA-COMP:17342"/>
        <dbReference type="ChEBI" id="CHEBI:33019"/>
        <dbReference type="ChEBI" id="CHEBI:61557"/>
        <dbReference type="ChEBI" id="CHEBI:140395"/>
        <dbReference type="EC" id="2.7.7.48"/>
    </reaction>
</comment>
<dbReference type="EMBL" id="CAJVPP010000512">
    <property type="protein sequence ID" value="CAG8489065.1"/>
    <property type="molecule type" value="Genomic_DNA"/>
</dbReference>
<evidence type="ECO:0000313" key="4">
    <source>
        <dbReference type="Proteomes" id="UP000789375"/>
    </source>
</evidence>
<evidence type="ECO:0000259" key="2">
    <source>
        <dbReference type="Pfam" id="PF05183"/>
    </source>
</evidence>
<gene>
    <name evidence="3" type="ORF">FMOSSE_LOCUS3434</name>
</gene>
<keyword evidence="1" id="KW-0696">RNA-directed RNA polymerase</keyword>
<comment type="similarity">
    <text evidence="1">Belongs to the RdRP family.</text>
</comment>
<proteinExistence type="inferred from homology"/>
<comment type="caution">
    <text evidence="3">The sequence shown here is derived from an EMBL/GenBank/DDBJ whole genome shotgun (WGS) entry which is preliminary data.</text>
</comment>
<name>A0A9N8WH91_FUNMO</name>
<reference evidence="3" key="1">
    <citation type="submission" date="2021-06" db="EMBL/GenBank/DDBJ databases">
        <authorList>
            <person name="Kallberg Y."/>
            <person name="Tangrot J."/>
            <person name="Rosling A."/>
        </authorList>
    </citation>
    <scope>NUCLEOTIDE SEQUENCE</scope>
    <source>
        <strain evidence="3">87-6 pot B 2015</strain>
    </source>
</reference>
<sequence>MQEVILDNYFKGLEPILGLYDRWHKLHSSRFGISDKQSIYLAQMCAQLVDSTKQGLTIKPSVRHNDNELFGKLPVPYWMDKDRLKMKPDSGDNFGVTNIMDLLCITIEKETNEVNSKEFSVAKMSQDLVDTHINEFWTNEFIRAQHMKEGSAYKEDLNLIANSMSELVQLYNKKCANIYQDNQDRKEIELSSSKSVLTTNSSRLNDEFKGVDYEFLNKFLNSPPIENYKSSIFKFLKDRTSTTFENSLDPLAMFELQLKAASLYLSSVEKKLDGQVCWVIAFRTLCNIKSQMVDGDQSLVIGGPRAIIDEVWQSLRIDKKWLKRKKM</sequence>
<keyword evidence="1" id="KW-0808">Transferase</keyword>
<protein>
    <recommendedName>
        <fullName evidence="1">RNA-dependent RNA polymerase</fullName>
        <ecNumber evidence="1">2.7.7.48</ecNumber>
    </recommendedName>
</protein>
<dbReference type="GO" id="GO:0003968">
    <property type="term" value="F:RNA-directed RNA polymerase activity"/>
    <property type="evidence" value="ECO:0007669"/>
    <property type="project" value="UniProtKB-KW"/>
</dbReference>
<dbReference type="InterPro" id="IPR057596">
    <property type="entry name" value="RDRP_core"/>
</dbReference>
<evidence type="ECO:0000256" key="1">
    <source>
        <dbReference type="RuleBase" id="RU363098"/>
    </source>
</evidence>
<dbReference type="AlphaFoldDB" id="A0A9N8WH91"/>